<dbReference type="InterPro" id="IPR011990">
    <property type="entry name" value="TPR-like_helical_dom_sf"/>
</dbReference>
<evidence type="ECO:0000313" key="1">
    <source>
        <dbReference type="EMBL" id="TFK22877.1"/>
    </source>
</evidence>
<protein>
    <recommendedName>
        <fullName evidence="3">TPR-like protein</fullName>
    </recommendedName>
</protein>
<dbReference type="Gene3D" id="1.25.40.10">
    <property type="entry name" value="Tetratricopeptide repeat domain"/>
    <property type="match status" value="1"/>
</dbReference>
<evidence type="ECO:0008006" key="3">
    <source>
        <dbReference type="Google" id="ProtNLM"/>
    </source>
</evidence>
<accession>A0A5C3KRM1</accession>
<name>A0A5C3KRM1_COPMA</name>
<dbReference type="SUPFAM" id="SSF48452">
    <property type="entry name" value="TPR-like"/>
    <property type="match status" value="1"/>
</dbReference>
<keyword evidence="2" id="KW-1185">Reference proteome</keyword>
<dbReference type="Proteomes" id="UP000307440">
    <property type="component" value="Unassembled WGS sequence"/>
</dbReference>
<dbReference type="AlphaFoldDB" id="A0A5C3KRM1"/>
<gene>
    <name evidence="1" type="ORF">FA15DRAFT_657161</name>
</gene>
<proteinExistence type="predicted"/>
<sequence length="684" mass="76391">MNKSQAIMYSQIMKLLIALEEPISINAIAALLDVSTNDVNQFCVTIQSLLIGFTHNDNTSPIDLAGKKLHKRHLSNGLSPPLNLKYFGGLQEHDAFLLGHMMRHIEDHLKVAEVPFLGYTEGDWDIFYAPDIPRILKGAVSESLWYSCHYLVAHALKIKEEHLKKKYTSIIRKLVFSLARPLLEFTASTGVVLDLDALEKWSPKIFSLPASPTSKDLKTARGLGQSLTAMIACLDHYMCRETPEINCLSRVCSRLYRRICKGTLHPEIMMEAAVAIRHEDECSCADYNFGCGTEGVGIAAKIVKADPTPANKGVLARCLRVTAQDLYRKRGVRMAEGAVSLYRRLASEDQSYTLDLIRSLLTWVHVLSRKRLDVGPMLNEALDLCRALVSDSQGSSPIPTRELAFALLKAGDLSRRIEIDPPCDYYHESSEVVRNLNATWPSPKHAGWHLHVLKETATEMEANSEASYVRGIITSGEALPVYLESLNLVRELARTDPAVYRALALSNMVNYGSLLIKHQRFDEALPPLEECVTILSCQRDAGRLDLETESLLSDSLRLLSECFTAQGKWAEALSTALESKNAAERVLKHDDDLMYQRDLGKAYKQYALCLAASDQLETALIYSARAVAVYTSVILDEGSEWHPPPPSEKSDEDLLEELQLFHRLCVRRNNRKSRALLTTAPTTA</sequence>
<dbReference type="EMBL" id="ML210230">
    <property type="protein sequence ID" value="TFK22877.1"/>
    <property type="molecule type" value="Genomic_DNA"/>
</dbReference>
<organism evidence="1 2">
    <name type="scientific">Coprinopsis marcescibilis</name>
    <name type="common">Agaric fungus</name>
    <name type="synonym">Psathyrella marcescibilis</name>
    <dbReference type="NCBI Taxonomy" id="230819"/>
    <lineage>
        <taxon>Eukaryota</taxon>
        <taxon>Fungi</taxon>
        <taxon>Dikarya</taxon>
        <taxon>Basidiomycota</taxon>
        <taxon>Agaricomycotina</taxon>
        <taxon>Agaricomycetes</taxon>
        <taxon>Agaricomycetidae</taxon>
        <taxon>Agaricales</taxon>
        <taxon>Agaricineae</taxon>
        <taxon>Psathyrellaceae</taxon>
        <taxon>Coprinopsis</taxon>
    </lineage>
</organism>
<reference evidence="1 2" key="1">
    <citation type="journal article" date="2019" name="Nat. Ecol. Evol.">
        <title>Megaphylogeny resolves global patterns of mushroom evolution.</title>
        <authorList>
            <person name="Varga T."/>
            <person name="Krizsan K."/>
            <person name="Foldi C."/>
            <person name="Dima B."/>
            <person name="Sanchez-Garcia M."/>
            <person name="Sanchez-Ramirez S."/>
            <person name="Szollosi G.J."/>
            <person name="Szarkandi J.G."/>
            <person name="Papp V."/>
            <person name="Albert L."/>
            <person name="Andreopoulos W."/>
            <person name="Angelini C."/>
            <person name="Antonin V."/>
            <person name="Barry K.W."/>
            <person name="Bougher N.L."/>
            <person name="Buchanan P."/>
            <person name="Buyck B."/>
            <person name="Bense V."/>
            <person name="Catcheside P."/>
            <person name="Chovatia M."/>
            <person name="Cooper J."/>
            <person name="Damon W."/>
            <person name="Desjardin D."/>
            <person name="Finy P."/>
            <person name="Geml J."/>
            <person name="Haridas S."/>
            <person name="Hughes K."/>
            <person name="Justo A."/>
            <person name="Karasinski D."/>
            <person name="Kautmanova I."/>
            <person name="Kiss B."/>
            <person name="Kocsube S."/>
            <person name="Kotiranta H."/>
            <person name="LaButti K.M."/>
            <person name="Lechner B.E."/>
            <person name="Liimatainen K."/>
            <person name="Lipzen A."/>
            <person name="Lukacs Z."/>
            <person name="Mihaltcheva S."/>
            <person name="Morgado L.N."/>
            <person name="Niskanen T."/>
            <person name="Noordeloos M.E."/>
            <person name="Ohm R.A."/>
            <person name="Ortiz-Santana B."/>
            <person name="Ovrebo C."/>
            <person name="Racz N."/>
            <person name="Riley R."/>
            <person name="Savchenko A."/>
            <person name="Shiryaev A."/>
            <person name="Soop K."/>
            <person name="Spirin V."/>
            <person name="Szebenyi C."/>
            <person name="Tomsovsky M."/>
            <person name="Tulloss R.E."/>
            <person name="Uehling J."/>
            <person name="Grigoriev I.V."/>
            <person name="Vagvolgyi C."/>
            <person name="Papp T."/>
            <person name="Martin F.M."/>
            <person name="Miettinen O."/>
            <person name="Hibbett D.S."/>
            <person name="Nagy L.G."/>
        </authorList>
    </citation>
    <scope>NUCLEOTIDE SEQUENCE [LARGE SCALE GENOMIC DNA]</scope>
    <source>
        <strain evidence="1 2">CBS 121175</strain>
    </source>
</reference>
<evidence type="ECO:0000313" key="2">
    <source>
        <dbReference type="Proteomes" id="UP000307440"/>
    </source>
</evidence>